<feature type="compositionally biased region" description="Pro residues" evidence="1">
    <location>
        <begin position="38"/>
        <end position="60"/>
    </location>
</feature>
<dbReference type="AlphaFoldDB" id="A0A8H7PA51"/>
<gene>
    <name evidence="2" type="ORF">IEO21_01227</name>
</gene>
<feature type="compositionally biased region" description="Basic and acidic residues" evidence="1">
    <location>
        <begin position="66"/>
        <end position="104"/>
    </location>
</feature>
<comment type="caution">
    <text evidence="2">The sequence shown here is derived from an EMBL/GenBank/DDBJ whole genome shotgun (WGS) entry which is preliminary data.</text>
</comment>
<reference evidence="2" key="1">
    <citation type="submission" date="2020-11" db="EMBL/GenBank/DDBJ databases">
        <authorList>
            <person name="Koelle M."/>
            <person name="Horta M.A.C."/>
            <person name="Nowrousian M."/>
            <person name="Ohm R.A."/>
            <person name="Benz P."/>
            <person name="Pilgard A."/>
        </authorList>
    </citation>
    <scope>NUCLEOTIDE SEQUENCE</scope>
    <source>
        <strain evidence="2">FPRL280</strain>
    </source>
</reference>
<organism evidence="2 3">
    <name type="scientific">Rhodonia placenta</name>
    <dbReference type="NCBI Taxonomy" id="104341"/>
    <lineage>
        <taxon>Eukaryota</taxon>
        <taxon>Fungi</taxon>
        <taxon>Dikarya</taxon>
        <taxon>Basidiomycota</taxon>
        <taxon>Agaricomycotina</taxon>
        <taxon>Agaricomycetes</taxon>
        <taxon>Polyporales</taxon>
        <taxon>Adustoporiaceae</taxon>
        <taxon>Rhodonia</taxon>
    </lineage>
</organism>
<dbReference type="Proteomes" id="UP000639403">
    <property type="component" value="Unassembled WGS sequence"/>
</dbReference>
<proteinExistence type="predicted"/>
<accession>A0A8H7PA51</accession>
<evidence type="ECO:0000313" key="3">
    <source>
        <dbReference type="Proteomes" id="UP000639403"/>
    </source>
</evidence>
<protein>
    <submittedName>
        <fullName evidence="2">Uncharacterized protein</fullName>
    </submittedName>
</protein>
<sequence length="126" mass="13638">MTTPEALIQHPPAMKVAGRRLSTTSRPKPQSSTETKSPSPPAEAPDYPRPAPPGEQPPPHDPQEDEVPKKERKKGGGGDEHERRLQESLYRKAEQNRPSRDGHTAKNVNAVGGGGRIGQPAGRTLM</sequence>
<dbReference type="EMBL" id="JADOXO010000008">
    <property type="protein sequence ID" value="KAF9820784.1"/>
    <property type="molecule type" value="Genomic_DNA"/>
</dbReference>
<feature type="region of interest" description="Disordered" evidence="1">
    <location>
        <begin position="1"/>
        <end position="126"/>
    </location>
</feature>
<feature type="compositionally biased region" description="Polar residues" evidence="1">
    <location>
        <begin position="21"/>
        <end position="37"/>
    </location>
</feature>
<evidence type="ECO:0000313" key="2">
    <source>
        <dbReference type="EMBL" id="KAF9820784.1"/>
    </source>
</evidence>
<reference evidence="2" key="2">
    <citation type="journal article" name="Front. Microbiol.">
        <title>Degradative Capacity of Two Strains of Rhodonia placenta: From Phenotype to Genotype.</title>
        <authorList>
            <person name="Kolle M."/>
            <person name="Horta M.A.C."/>
            <person name="Nowrousian M."/>
            <person name="Ohm R.A."/>
            <person name="Benz J.P."/>
            <person name="Pilgard A."/>
        </authorList>
    </citation>
    <scope>NUCLEOTIDE SEQUENCE</scope>
    <source>
        <strain evidence="2">FPRL280</strain>
    </source>
</reference>
<name>A0A8H7PA51_9APHY</name>
<evidence type="ECO:0000256" key="1">
    <source>
        <dbReference type="SAM" id="MobiDB-lite"/>
    </source>
</evidence>